<dbReference type="PIR" id="F70246">
    <property type="entry name" value="F70246"/>
</dbReference>
<keyword evidence="1" id="KW-0614">Plasmid</keyword>
<dbReference type="EMBL" id="AE000787">
    <property type="protein sequence ID" value="AAC66100.1"/>
    <property type="molecule type" value="Genomic_DNA"/>
</dbReference>
<sequence>MLHINHANEAFKEISSAKDKIDSSDIGKGIVDVQKTHNRLHDLLRDIKTEFYSQKNSFLNGVRAEKSKKKNQILFRSTSSINGKIRNANYIL</sequence>
<dbReference type="EnsemblBacteria" id="AAC66100">
    <property type="protein sequence ID" value="AAC66100"/>
    <property type="gene ID" value="BB_J13"/>
</dbReference>
<organism evidence="1 2">
    <name type="scientific">Borreliella burgdorferi (strain ATCC 35210 / DSM 4680 / CIP 102532 / B31)</name>
    <name type="common">Borrelia burgdorferi</name>
    <dbReference type="NCBI Taxonomy" id="224326"/>
    <lineage>
        <taxon>Bacteria</taxon>
        <taxon>Pseudomonadati</taxon>
        <taxon>Spirochaetota</taxon>
        <taxon>Spirochaetia</taxon>
        <taxon>Spirochaetales</taxon>
        <taxon>Borreliaceae</taxon>
        <taxon>Borreliella</taxon>
    </lineage>
</organism>
<proteinExistence type="predicted"/>
<dbReference type="KEGG" id="bbu:BB_J13"/>
<dbReference type="AlphaFoldDB" id="O50768"/>
<evidence type="ECO:0000313" key="2">
    <source>
        <dbReference type="Proteomes" id="UP000001807"/>
    </source>
</evidence>
<name>O50768_BORBU</name>
<dbReference type="RefSeq" id="WP_010890359.1">
    <property type="nucleotide sequence ID" value="NC_001856.1"/>
</dbReference>
<gene>
    <name evidence="1" type="ordered locus">BB_J13</name>
</gene>
<dbReference type="Proteomes" id="UP000001807">
    <property type="component" value="Plasmid lp38"/>
</dbReference>
<protein>
    <submittedName>
        <fullName evidence="1">Uncharacterized protein</fullName>
    </submittedName>
</protein>
<dbReference type="HOGENOM" id="CLU_186626_0_0_12"/>
<accession>O50768</accession>
<reference evidence="1 2" key="1">
    <citation type="journal article" date="1997" name="Nature">
        <title>Genomic sequence of a Lyme disease spirochaete, Borrelia burgdorferi.</title>
        <authorList>
            <person name="Fraser C.M."/>
            <person name="Casjens S."/>
            <person name="Huang W.M."/>
            <person name="Sutton G.G."/>
            <person name="Clayton R."/>
            <person name="Lathigra R."/>
            <person name="White O."/>
            <person name="Ketchum K.A."/>
            <person name="Dodson R."/>
            <person name="Hickey E.K."/>
            <person name="Gwinn M."/>
            <person name="Dougherty B."/>
            <person name="Tomb J.F."/>
            <person name="Fleischmann R.D."/>
            <person name="Richardson D."/>
            <person name="Peterson J."/>
            <person name="Kerlavage A.R."/>
            <person name="Quackenbush J."/>
            <person name="Salzberg S."/>
            <person name="Hanson M."/>
            <person name="van Vugt R."/>
            <person name="Palmer N."/>
            <person name="Adams M.D."/>
            <person name="Gocayne J."/>
            <person name="Weidman J."/>
            <person name="Utterback T."/>
            <person name="Watthey L."/>
            <person name="McDonald L."/>
            <person name="Artiach P."/>
            <person name="Bowman C."/>
            <person name="Garland S."/>
            <person name="Fuji C."/>
            <person name="Cotton M.D."/>
            <person name="Horst K."/>
            <person name="Roberts K."/>
            <person name="Hatch B."/>
            <person name="Smith H.O."/>
            <person name="Venter J.C."/>
        </authorList>
    </citation>
    <scope>NUCLEOTIDE SEQUENCE [LARGE SCALE GENOMIC DNA]</scope>
    <source>
        <strain evidence="2">ATCC 35210 / DSM 4680 / CIP 102532 / B31</strain>
    </source>
</reference>
<evidence type="ECO:0000313" key="1">
    <source>
        <dbReference type="EMBL" id="AAC66100.1"/>
    </source>
</evidence>
<dbReference type="PATRIC" id="fig|224326.49.peg.1482"/>
<geneLocation type="plasmid" evidence="1 2">
    <name>lp38</name>
</geneLocation>
<keyword evidence="2" id="KW-1185">Reference proteome</keyword>